<feature type="transmembrane region" description="Helical" evidence="1">
    <location>
        <begin position="9"/>
        <end position="30"/>
    </location>
</feature>
<evidence type="ECO:0008006" key="4">
    <source>
        <dbReference type="Google" id="ProtNLM"/>
    </source>
</evidence>
<dbReference type="EMBL" id="JBHUHF010000001">
    <property type="protein sequence ID" value="MFD2026811.1"/>
    <property type="molecule type" value="Genomic_DNA"/>
</dbReference>
<gene>
    <name evidence="2" type="ORF">ACFSL2_14945</name>
</gene>
<keyword evidence="1" id="KW-1133">Transmembrane helix</keyword>
<keyword evidence="3" id="KW-1185">Reference proteome</keyword>
<comment type="caution">
    <text evidence="2">The sequence shown here is derived from an EMBL/GenBank/DDBJ whole genome shotgun (WGS) entry which is preliminary data.</text>
</comment>
<reference evidence="3" key="1">
    <citation type="journal article" date="2019" name="Int. J. Syst. Evol. Microbiol.">
        <title>The Global Catalogue of Microorganisms (GCM) 10K type strain sequencing project: providing services to taxonomists for standard genome sequencing and annotation.</title>
        <authorList>
            <consortium name="The Broad Institute Genomics Platform"/>
            <consortium name="The Broad Institute Genome Sequencing Center for Infectious Disease"/>
            <person name="Wu L."/>
            <person name="Ma J."/>
        </authorList>
    </citation>
    <scope>NUCLEOTIDE SEQUENCE [LARGE SCALE GENOMIC DNA]</scope>
    <source>
        <strain evidence="3">CCM 7043</strain>
    </source>
</reference>
<sequence length="77" mass="8545">MFALSPYDLIWSVVALTVLVLTFAALVVWFRTRWDRPWEAGLTLLAIVVVPILGPAAFLVSRGRRPVDARPAPDARS</sequence>
<keyword evidence="1" id="KW-0812">Transmembrane</keyword>
<organism evidence="2 3">
    <name type="scientific">Promicromonospora aerolata</name>
    <dbReference type="NCBI Taxonomy" id="195749"/>
    <lineage>
        <taxon>Bacteria</taxon>
        <taxon>Bacillati</taxon>
        <taxon>Actinomycetota</taxon>
        <taxon>Actinomycetes</taxon>
        <taxon>Micrococcales</taxon>
        <taxon>Promicromonosporaceae</taxon>
        <taxon>Promicromonospora</taxon>
    </lineage>
</organism>
<dbReference type="RefSeq" id="WP_377198618.1">
    <property type="nucleotide sequence ID" value="NZ_JBHUHF010000001.1"/>
</dbReference>
<dbReference type="Proteomes" id="UP001597338">
    <property type="component" value="Unassembled WGS sequence"/>
</dbReference>
<keyword evidence="1" id="KW-0472">Membrane</keyword>
<evidence type="ECO:0000313" key="3">
    <source>
        <dbReference type="Proteomes" id="UP001597338"/>
    </source>
</evidence>
<proteinExistence type="predicted"/>
<evidence type="ECO:0000256" key="1">
    <source>
        <dbReference type="SAM" id="Phobius"/>
    </source>
</evidence>
<accession>A0ABW4V7R6</accession>
<protein>
    <recommendedName>
        <fullName evidence="4">Phospholipase D-like protein</fullName>
    </recommendedName>
</protein>
<feature type="transmembrane region" description="Helical" evidence="1">
    <location>
        <begin position="42"/>
        <end position="60"/>
    </location>
</feature>
<name>A0ABW4V7R6_9MICO</name>
<evidence type="ECO:0000313" key="2">
    <source>
        <dbReference type="EMBL" id="MFD2026811.1"/>
    </source>
</evidence>